<accession>A0A0B6ZNS2</accession>
<reference evidence="1" key="1">
    <citation type="submission" date="2014-12" db="EMBL/GenBank/DDBJ databases">
        <title>Insight into the proteome of Arion vulgaris.</title>
        <authorList>
            <person name="Aradska J."/>
            <person name="Bulat T."/>
            <person name="Smidak R."/>
            <person name="Sarate P."/>
            <person name="Gangsoo J."/>
            <person name="Sialana F."/>
            <person name="Bilban M."/>
            <person name="Lubec G."/>
        </authorList>
    </citation>
    <scope>NUCLEOTIDE SEQUENCE</scope>
    <source>
        <tissue evidence="1">Skin</tissue>
    </source>
</reference>
<organism evidence="1">
    <name type="scientific">Arion vulgaris</name>
    <dbReference type="NCBI Taxonomy" id="1028688"/>
    <lineage>
        <taxon>Eukaryota</taxon>
        <taxon>Metazoa</taxon>
        <taxon>Spiralia</taxon>
        <taxon>Lophotrochozoa</taxon>
        <taxon>Mollusca</taxon>
        <taxon>Gastropoda</taxon>
        <taxon>Heterobranchia</taxon>
        <taxon>Euthyneura</taxon>
        <taxon>Panpulmonata</taxon>
        <taxon>Eupulmonata</taxon>
        <taxon>Stylommatophora</taxon>
        <taxon>Helicina</taxon>
        <taxon>Arionoidea</taxon>
        <taxon>Arionidae</taxon>
        <taxon>Arion</taxon>
    </lineage>
</organism>
<proteinExistence type="predicted"/>
<sequence length="87" mass="10128">MDQLQVHHEVFQALKQSFNDDSRLNKLLNCLTLPPMFTTFRFDTSRVECEPALKALSSCLAKQCEELQREKYDVFLHPSLPDCIIIK</sequence>
<gene>
    <name evidence="1" type="primary">ORF70305</name>
</gene>
<dbReference type="EMBL" id="HACG01022601">
    <property type="protein sequence ID" value="CEK69466.1"/>
    <property type="molecule type" value="Transcribed_RNA"/>
</dbReference>
<feature type="non-terminal residue" evidence="1">
    <location>
        <position position="87"/>
    </location>
</feature>
<evidence type="ECO:0000313" key="1">
    <source>
        <dbReference type="EMBL" id="CEK69466.1"/>
    </source>
</evidence>
<dbReference type="AlphaFoldDB" id="A0A0B6ZNS2"/>
<protein>
    <submittedName>
        <fullName evidence="1">Uncharacterized protein</fullName>
    </submittedName>
</protein>
<name>A0A0B6ZNS2_9EUPU</name>